<evidence type="ECO:0000256" key="1">
    <source>
        <dbReference type="ARBA" id="ARBA00012729"/>
    </source>
</evidence>
<accession>A0ABV8U091</accession>
<proteinExistence type="inferred from homology"/>
<evidence type="ECO:0000313" key="9">
    <source>
        <dbReference type="EMBL" id="MFC4336496.1"/>
    </source>
</evidence>
<evidence type="ECO:0000256" key="7">
    <source>
        <dbReference type="SAM" id="MobiDB-lite"/>
    </source>
</evidence>
<keyword evidence="3" id="KW-0119">Carbohydrate metabolism</keyword>
<dbReference type="InterPro" id="IPR003610">
    <property type="entry name" value="CBM5/12"/>
</dbReference>
<feature type="compositionally biased region" description="Low complexity" evidence="7">
    <location>
        <begin position="103"/>
        <end position="115"/>
    </location>
</feature>
<evidence type="ECO:0000259" key="8">
    <source>
        <dbReference type="PROSITE" id="PS51910"/>
    </source>
</evidence>
<dbReference type="CDD" id="cd02871">
    <property type="entry name" value="GH18_chitinase_D-like"/>
    <property type="match status" value="1"/>
</dbReference>
<keyword evidence="4 5" id="KW-0326">Glycosidase</keyword>
<dbReference type="CDD" id="cd12214">
    <property type="entry name" value="ChiA1_BD"/>
    <property type="match status" value="1"/>
</dbReference>
<protein>
    <recommendedName>
        <fullName evidence="1">chitinase</fullName>
        <ecNumber evidence="1">3.2.1.14</ecNumber>
    </recommendedName>
</protein>
<dbReference type="InterPro" id="IPR017853">
    <property type="entry name" value="GH"/>
</dbReference>
<evidence type="ECO:0000313" key="10">
    <source>
        <dbReference type="Proteomes" id="UP001595823"/>
    </source>
</evidence>
<dbReference type="Pfam" id="PF02839">
    <property type="entry name" value="CBM_5_12"/>
    <property type="match status" value="1"/>
</dbReference>
<dbReference type="EMBL" id="JBHSDK010000021">
    <property type="protein sequence ID" value="MFC4336496.1"/>
    <property type="molecule type" value="Genomic_DNA"/>
</dbReference>
<dbReference type="InterPro" id="IPR001223">
    <property type="entry name" value="Glyco_hydro18_cat"/>
</dbReference>
<dbReference type="InterPro" id="IPR036573">
    <property type="entry name" value="CBM_sf_5/12"/>
</dbReference>
<comment type="caution">
    <text evidence="9">The sequence shown here is derived from an EMBL/GenBank/DDBJ whole genome shotgun (WGS) entry which is preliminary data.</text>
</comment>
<dbReference type="SMART" id="SM00495">
    <property type="entry name" value="ChtBD3"/>
    <property type="match status" value="1"/>
</dbReference>
<dbReference type="PROSITE" id="PS01095">
    <property type="entry name" value="GH18_1"/>
    <property type="match status" value="1"/>
</dbReference>
<dbReference type="SMART" id="SM00636">
    <property type="entry name" value="Glyco_18"/>
    <property type="match status" value="1"/>
</dbReference>
<comment type="similarity">
    <text evidence="6">Belongs to the glycosyl hydrolase 18 family.</text>
</comment>
<dbReference type="RefSeq" id="WP_380622496.1">
    <property type="nucleotide sequence ID" value="NZ_JBHSDK010000021.1"/>
</dbReference>
<dbReference type="Gene3D" id="2.10.10.20">
    <property type="entry name" value="Carbohydrate-binding module superfamily 5/12"/>
    <property type="match status" value="1"/>
</dbReference>
<organism evidence="9 10">
    <name type="scientific">Salininema proteolyticum</name>
    <dbReference type="NCBI Taxonomy" id="1607685"/>
    <lineage>
        <taxon>Bacteria</taxon>
        <taxon>Bacillati</taxon>
        <taxon>Actinomycetota</taxon>
        <taxon>Actinomycetes</taxon>
        <taxon>Glycomycetales</taxon>
        <taxon>Glycomycetaceae</taxon>
        <taxon>Salininema</taxon>
    </lineage>
</organism>
<feature type="domain" description="GH18" evidence="8">
    <location>
        <begin position="132"/>
        <end position="425"/>
    </location>
</feature>
<dbReference type="InterPro" id="IPR001579">
    <property type="entry name" value="Glyco_hydro_18_chit_AS"/>
</dbReference>
<evidence type="ECO:0000256" key="2">
    <source>
        <dbReference type="ARBA" id="ARBA00022801"/>
    </source>
</evidence>
<evidence type="ECO:0000256" key="6">
    <source>
        <dbReference type="RuleBase" id="RU004453"/>
    </source>
</evidence>
<keyword evidence="2 5" id="KW-0378">Hydrolase</keyword>
<sequence>MTDNDNPVATTTETRRRWRRLSLVLSAVAVLAAATLAIRPAFSETLASCDEWAEGTSYQVGDTVTYQGGAYTARQAHTAHPGAGWNPADTPTLWTAGGDCDAPPTETPTDTPTETPTDDPPVDPPDVPVPAHALTGYWHNFVNGSTALRISDVPDEYDVIAVAFGESTANPGEVDFAIDPQLSDQLGGYTEAEFKADIAAKQAAGKAVIISVGGEKGTVSIADPTQAARFADSVHGLMTEYGFNGVDIDLEHGINSTYLAQALHDIAGRAGPGFVLTMAPQTIDMQNPGTEYFKLALAVQDILTVVNMQYYNSGTMLGCDGQVYAQGTVDFLTALACVQLENGLRADQVGLGLPASPSAAGGGYVDPSVVNDALDCLAKGVNCGSFQPAQTYPDIRGAMTWSVNWDVVAGRSFSGTVGPHLDTLP</sequence>
<dbReference type="PANTHER" id="PTHR45708:SF49">
    <property type="entry name" value="ENDOCHITINASE"/>
    <property type="match status" value="1"/>
</dbReference>
<dbReference type="InterPro" id="IPR011583">
    <property type="entry name" value="Chitinase_II/V-like_cat"/>
</dbReference>
<name>A0ABV8U091_9ACTN</name>
<dbReference type="Proteomes" id="UP001595823">
    <property type="component" value="Unassembled WGS sequence"/>
</dbReference>
<dbReference type="EC" id="3.2.1.14" evidence="1"/>
<feature type="region of interest" description="Disordered" evidence="7">
    <location>
        <begin position="94"/>
        <end position="124"/>
    </location>
</feature>
<dbReference type="SUPFAM" id="SSF51445">
    <property type="entry name" value="(Trans)glycosidases"/>
    <property type="match status" value="1"/>
</dbReference>
<gene>
    <name evidence="9" type="ORF">ACFPET_14935</name>
</gene>
<dbReference type="SUPFAM" id="SSF51055">
    <property type="entry name" value="Carbohydrate binding domain"/>
    <property type="match status" value="1"/>
</dbReference>
<keyword evidence="10" id="KW-1185">Reference proteome</keyword>
<evidence type="ECO:0000256" key="3">
    <source>
        <dbReference type="ARBA" id="ARBA00023277"/>
    </source>
</evidence>
<dbReference type="InterPro" id="IPR050542">
    <property type="entry name" value="Glycosyl_Hydrlase18_Chitinase"/>
</dbReference>
<dbReference type="Gene3D" id="3.20.20.80">
    <property type="entry name" value="Glycosidases"/>
    <property type="match status" value="1"/>
</dbReference>
<evidence type="ECO:0000256" key="4">
    <source>
        <dbReference type="ARBA" id="ARBA00023295"/>
    </source>
</evidence>
<dbReference type="PROSITE" id="PS51910">
    <property type="entry name" value="GH18_2"/>
    <property type="match status" value="1"/>
</dbReference>
<dbReference type="PANTHER" id="PTHR45708">
    <property type="entry name" value="ENDOCHITINASE"/>
    <property type="match status" value="1"/>
</dbReference>
<evidence type="ECO:0000256" key="5">
    <source>
        <dbReference type="RuleBase" id="RU000489"/>
    </source>
</evidence>
<dbReference type="Pfam" id="PF00704">
    <property type="entry name" value="Glyco_hydro_18"/>
    <property type="match status" value="1"/>
</dbReference>
<reference evidence="10" key="1">
    <citation type="journal article" date="2019" name="Int. J. Syst. Evol. Microbiol.">
        <title>The Global Catalogue of Microorganisms (GCM) 10K type strain sequencing project: providing services to taxonomists for standard genome sequencing and annotation.</title>
        <authorList>
            <consortium name="The Broad Institute Genomics Platform"/>
            <consortium name="The Broad Institute Genome Sequencing Center for Infectious Disease"/>
            <person name="Wu L."/>
            <person name="Ma J."/>
        </authorList>
    </citation>
    <scope>NUCLEOTIDE SEQUENCE [LARGE SCALE GENOMIC DNA]</scope>
    <source>
        <strain evidence="10">IBRC-M 10908</strain>
    </source>
</reference>